<gene>
    <name evidence="10" type="ORF">Vqi01_56970</name>
</gene>
<proteinExistence type="inferred from homology"/>
<keyword evidence="11" id="KW-1185">Reference proteome</keyword>
<dbReference type="PROSITE" id="PS50928">
    <property type="entry name" value="ABC_TM1"/>
    <property type="match status" value="1"/>
</dbReference>
<feature type="domain" description="ABC transmembrane type-1" evidence="9">
    <location>
        <begin position="20"/>
        <end position="208"/>
    </location>
</feature>
<dbReference type="InterPro" id="IPR043429">
    <property type="entry name" value="ArtM/GltK/GlnP/TcyL/YhdX-like"/>
</dbReference>
<dbReference type="InterPro" id="IPR035906">
    <property type="entry name" value="MetI-like_sf"/>
</dbReference>
<keyword evidence="7 8" id="KW-0472">Membrane</keyword>
<dbReference type="Gene3D" id="1.10.3720.10">
    <property type="entry name" value="MetI-like"/>
    <property type="match status" value="1"/>
</dbReference>
<evidence type="ECO:0000256" key="4">
    <source>
        <dbReference type="ARBA" id="ARBA00022692"/>
    </source>
</evidence>
<dbReference type="RefSeq" id="WP_204038236.1">
    <property type="nucleotide sequence ID" value="NZ_BOPC01000118.1"/>
</dbReference>
<dbReference type="Proteomes" id="UP000653076">
    <property type="component" value="Unassembled WGS sequence"/>
</dbReference>
<evidence type="ECO:0000259" key="9">
    <source>
        <dbReference type="PROSITE" id="PS50928"/>
    </source>
</evidence>
<evidence type="ECO:0000256" key="3">
    <source>
        <dbReference type="ARBA" id="ARBA00022475"/>
    </source>
</evidence>
<dbReference type="NCBIfam" id="TIGR01726">
    <property type="entry name" value="HEQRo_perm_3TM"/>
    <property type="match status" value="1"/>
</dbReference>
<evidence type="ECO:0000256" key="1">
    <source>
        <dbReference type="ARBA" id="ARBA00004651"/>
    </source>
</evidence>
<evidence type="ECO:0000256" key="5">
    <source>
        <dbReference type="ARBA" id="ARBA00022970"/>
    </source>
</evidence>
<keyword evidence="6 8" id="KW-1133">Transmembrane helix</keyword>
<dbReference type="InterPro" id="IPR000515">
    <property type="entry name" value="MetI-like"/>
</dbReference>
<dbReference type="EMBL" id="BOPC01000118">
    <property type="protein sequence ID" value="GIJ30535.1"/>
    <property type="molecule type" value="Genomic_DNA"/>
</dbReference>
<keyword evidence="5" id="KW-0029">Amino-acid transport</keyword>
<comment type="caution">
    <text evidence="10">The sequence shown here is derived from an EMBL/GenBank/DDBJ whole genome shotgun (WGS) entry which is preliminary data.</text>
</comment>
<name>A0ABQ4JIV5_9ACTN</name>
<evidence type="ECO:0000256" key="6">
    <source>
        <dbReference type="ARBA" id="ARBA00022989"/>
    </source>
</evidence>
<sequence>MSESVSMWWSEYLPLFAVGAWRTIQLTVMSMLLATVLGLLIAVVRRMRVPGLSQLFAAFVQVMRLVPELVLLFLVYYSLPELGILLSAFASAIIVFGAHYSAFLSEVFRGGLEAIPHSQVEASKMLQLGKGVMWRRVILPQAVRNIVPTWGNYLQTVLKATALAGTITYGELFFQTNFMANQNFRYFLFFTIAAAIYFVMSWGAGKLQHRLEKHFARERRQFA</sequence>
<dbReference type="Pfam" id="PF00528">
    <property type="entry name" value="BPD_transp_1"/>
    <property type="match status" value="1"/>
</dbReference>
<feature type="transmembrane region" description="Helical" evidence="8">
    <location>
        <begin position="55"/>
        <end position="76"/>
    </location>
</feature>
<keyword evidence="3" id="KW-1003">Cell membrane</keyword>
<protein>
    <submittedName>
        <fullName evidence="10">Amino acid ABC transporter permease</fullName>
    </submittedName>
</protein>
<dbReference type="PANTHER" id="PTHR30614:SF0">
    <property type="entry name" value="L-CYSTINE TRANSPORT SYSTEM PERMEASE PROTEIN TCYL"/>
    <property type="match status" value="1"/>
</dbReference>
<evidence type="ECO:0000256" key="8">
    <source>
        <dbReference type="RuleBase" id="RU363032"/>
    </source>
</evidence>
<dbReference type="CDD" id="cd06261">
    <property type="entry name" value="TM_PBP2"/>
    <property type="match status" value="1"/>
</dbReference>
<evidence type="ECO:0000313" key="11">
    <source>
        <dbReference type="Proteomes" id="UP000653076"/>
    </source>
</evidence>
<accession>A0ABQ4JIV5</accession>
<keyword evidence="2 8" id="KW-0813">Transport</keyword>
<comment type="similarity">
    <text evidence="8">Belongs to the binding-protein-dependent transport system permease family.</text>
</comment>
<organism evidence="10 11">
    <name type="scientific">Micromonospora qiuiae</name>
    <dbReference type="NCBI Taxonomy" id="502268"/>
    <lineage>
        <taxon>Bacteria</taxon>
        <taxon>Bacillati</taxon>
        <taxon>Actinomycetota</taxon>
        <taxon>Actinomycetes</taxon>
        <taxon>Micromonosporales</taxon>
        <taxon>Micromonosporaceae</taxon>
        <taxon>Micromonospora</taxon>
    </lineage>
</organism>
<feature type="transmembrane region" description="Helical" evidence="8">
    <location>
        <begin position="186"/>
        <end position="205"/>
    </location>
</feature>
<evidence type="ECO:0000256" key="2">
    <source>
        <dbReference type="ARBA" id="ARBA00022448"/>
    </source>
</evidence>
<reference evidence="10 11" key="1">
    <citation type="submission" date="2021-01" db="EMBL/GenBank/DDBJ databases">
        <title>Whole genome shotgun sequence of Verrucosispora qiuiae NBRC 106684.</title>
        <authorList>
            <person name="Komaki H."/>
            <person name="Tamura T."/>
        </authorList>
    </citation>
    <scope>NUCLEOTIDE SEQUENCE [LARGE SCALE GENOMIC DNA]</scope>
    <source>
        <strain evidence="10 11">NBRC 106684</strain>
    </source>
</reference>
<comment type="subcellular location">
    <subcellularLocation>
        <location evidence="1 8">Cell membrane</location>
        <topology evidence="1 8">Multi-pass membrane protein</topology>
    </subcellularLocation>
</comment>
<dbReference type="PANTHER" id="PTHR30614">
    <property type="entry name" value="MEMBRANE COMPONENT OF AMINO ACID ABC TRANSPORTER"/>
    <property type="match status" value="1"/>
</dbReference>
<feature type="transmembrane region" description="Helical" evidence="8">
    <location>
        <begin position="82"/>
        <end position="103"/>
    </location>
</feature>
<evidence type="ECO:0000313" key="10">
    <source>
        <dbReference type="EMBL" id="GIJ30535.1"/>
    </source>
</evidence>
<dbReference type="SUPFAM" id="SSF161098">
    <property type="entry name" value="MetI-like"/>
    <property type="match status" value="1"/>
</dbReference>
<keyword evidence="4 8" id="KW-0812">Transmembrane</keyword>
<feature type="transmembrane region" description="Helical" evidence="8">
    <location>
        <begin position="20"/>
        <end position="43"/>
    </location>
</feature>
<evidence type="ECO:0000256" key="7">
    <source>
        <dbReference type="ARBA" id="ARBA00023136"/>
    </source>
</evidence>
<dbReference type="InterPro" id="IPR010065">
    <property type="entry name" value="AA_ABC_transptr_permease_3TM"/>
</dbReference>